<protein>
    <recommendedName>
        <fullName evidence="5">CRC domain-containing protein</fullName>
    </recommendedName>
</protein>
<comment type="subcellular location">
    <subcellularLocation>
        <location evidence="1">Nucleus</location>
    </subcellularLocation>
</comment>
<reference evidence="6" key="1">
    <citation type="submission" date="2021-01" db="UniProtKB">
        <authorList>
            <consortium name="EnsemblPlants"/>
        </authorList>
    </citation>
    <scope>IDENTIFICATION</scope>
</reference>
<dbReference type="InterPro" id="IPR044522">
    <property type="entry name" value="TSO1-like"/>
</dbReference>
<name>A0A7N0ZZV3_KALFE</name>
<dbReference type="InterPro" id="IPR033467">
    <property type="entry name" value="Tesmin/TSO1-like_CXC"/>
</dbReference>
<dbReference type="Pfam" id="PF03638">
    <property type="entry name" value="TCR"/>
    <property type="match status" value="2"/>
</dbReference>
<evidence type="ECO:0000259" key="5">
    <source>
        <dbReference type="PROSITE" id="PS51634"/>
    </source>
</evidence>
<evidence type="ECO:0000256" key="4">
    <source>
        <dbReference type="SAM" id="MobiDB-lite"/>
    </source>
</evidence>
<evidence type="ECO:0000313" key="7">
    <source>
        <dbReference type="Proteomes" id="UP000594263"/>
    </source>
</evidence>
<feature type="compositionally biased region" description="Low complexity" evidence="4">
    <location>
        <begin position="742"/>
        <end position="754"/>
    </location>
</feature>
<proteinExistence type="inferred from homology"/>
<evidence type="ECO:0000313" key="6">
    <source>
        <dbReference type="EnsemblPlants" id="Kaladp0060s0221.1.v1.1"/>
    </source>
</evidence>
<feature type="region of interest" description="Disordered" evidence="4">
    <location>
        <begin position="296"/>
        <end position="315"/>
    </location>
</feature>
<feature type="region of interest" description="Disordered" evidence="4">
    <location>
        <begin position="165"/>
        <end position="194"/>
    </location>
</feature>
<dbReference type="SMART" id="SM01114">
    <property type="entry name" value="CXC"/>
    <property type="match status" value="2"/>
</dbReference>
<feature type="domain" description="CRC" evidence="5">
    <location>
        <begin position="479"/>
        <end position="604"/>
    </location>
</feature>
<sequence length="774" mass="84860">MCVEEHVLASAWILRRRTESGLLGRKSSLSPIKQVKSIHISQSFTSLNLTSPSSVFTSPHVVSSFKDSTFLKRHRFADQSRTDDFDEGTKDSSKGEFVGSFQLPENSVKKDFDLEHPVAEVNNNRDEQSEVPEVLPRTLDYDNDTPASESKSRVFIDQRDAGSAEASGLLGPFSQGTVRESSDRSDGVPGTFEDTPHRERLRLHWDNLSTDATDLLVMDSPSETRAFRGLFDKTPNTGENPGSLASLFPDSTNELQLAQPFCQVETVGVEMGQQVNPAEHSWLQNLDSPPESIPCGLEEGTHNNSSDGQLGSTSHQGVHRRCLTFETFGGHRESLSSVATRLPSVPLQPEEKGTSRFKQPGPSKPVSAYPLQRVKPGIGLHLNALAAAKDENISVPENLPPGVEIRVSSSTTPFCPAASQDSLRVPLDTASYLEDAGPLRMDTQTSEDDSIAIAPSEELSSTSPKKKRPKLTHAEDDESCKRCNCKKSKCLKLYCECFAAGVYCIEPCSCQDCYNKPIHEDTVLATRKQIEARNPLAFAPKVIRAAQAVPDVGDEMANTPASARHKRGCNCKKSSCLKKYCECYQGGVGCSLNCRCESCKNTFGRKDGSEVDLEVEVKTEEEEPRPTEKGIGDRQKAVVHINEEQILDPSFPSTPSRLSRLSVKLQFPSKGKPMRSSFLSIGSSAGSQNETRGVKLSSIPLPPKFEQSIQTAHAEEMPELLQNQGSPRNTVKSNSPNGKRVSPPQCKSRPSPSRRSTRRLILQAIPSHPSMNQQ</sequence>
<dbReference type="InterPro" id="IPR005172">
    <property type="entry name" value="CRC"/>
</dbReference>
<comment type="similarity">
    <text evidence="2">Belongs to the lin-54 family.</text>
</comment>
<dbReference type="Gramene" id="Kaladp0060s0221.1.v1.1">
    <property type="protein sequence ID" value="Kaladp0060s0221.1.v1.1"/>
    <property type="gene ID" value="Kaladp0060s0221.v1.1"/>
</dbReference>
<dbReference type="PANTHER" id="PTHR46159">
    <property type="entry name" value="PROTEIN TESMIN/TSO1-LIKE CXC 2"/>
    <property type="match status" value="1"/>
</dbReference>
<dbReference type="PROSITE" id="PS51634">
    <property type="entry name" value="CRC"/>
    <property type="match status" value="1"/>
</dbReference>
<feature type="region of interest" description="Disordered" evidence="4">
    <location>
        <begin position="81"/>
        <end position="100"/>
    </location>
</feature>
<feature type="compositionally biased region" description="Low complexity" evidence="4">
    <location>
        <begin position="676"/>
        <end position="687"/>
    </location>
</feature>
<feature type="compositionally biased region" description="Basic and acidic residues" evidence="4">
    <location>
        <begin position="81"/>
        <end position="94"/>
    </location>
</feature>
<feature type="region of interest" description="Disordered" evidence="4">
    <location>
        <begin position="669"/>
        <end position="701"/>
    </location>
</feature>
<dbReference type="PANTHER" id="PTHR46159:SF12">
    <property type="entry name" value="PROTEIN TESMIN_TSO1-LIKE CXC 3-RELATED"/>
    <property type="match status" value="1"/>
</dbReference>
<evidence type="ECO:0000256" key="3">
    <source>
        <dbReference type="ARBA" id="ARBA00023242"/>
    </source>
</evidence>
<organism evidence="6 7">
    <name type="scientific">Kalanchoe fedtschenkoi</name>
    <name type="common">Lavender scallops</name>
    <name type="synonym">South American air plant</name>
    <dbReference type="NCBI Taxonomy" id="63787"/>
    <lineage>
        <taxon>Eukaryota</taxon>
        <taxon>Viridiplantae</taxon>
        <taxon>Streptophyta</taxon>
        <taxon>Embryophyta</taxon>
        <taxon>Tracheophyta</taxon>
        <taxon>Spermatophyta</taxon>
        <taxon>Magnoliopsida</taxon>
        <taxon>eudicotyledons</taxon>
        <taxon>Gunneridae</taxon>
        <taxon>Pentapetalae</taxon>
        <taxon>Saxifragales</taxon>
        <taxon>Crassulaceae</taxon>
        <taxon>Kalanchoe</taxon>
    </lineage>
</organism>
<feature type="region of interest" description="Disordered" evidence="4">
    <location>
        <begin position="345"/>
        <end position="365"/>
    </location>
</feature>
<dbReference type="GO" id="GO:0003700">
    <property type="term" value="F:DNA-binding transcription factor activity"/>
    <property type="evidence" value="ECO:0007669"/>
    <property type="project" value="InterPro"/>
</dbReference>
<accession>A0A7N0ZZV3</accession>
<dbReference type="EnsemblPlants" id="Kaladp0060s0221.1.v1.1">
    <property type="protein sequence ID" value="Kaladp0060s0221.1.v1.1"/>
    <property type="gene ID" value="Kaladp0060s0221.v1.1"/>
</dbReference>
<feature type="compositionally biased region" description="Polar residues" evidence="4">
    <location>
        <begin position="721"/>
        <end position="737"/>
    </location>
</feature>
<keyword evidence="7" id="KW-1185">Reference proteome</keyword>
<dbReference type="Proteomes" id="UP000594263">
    <property type="component" value="Unplaced"/>
</dbReference>
<feature type="compositionally biased region" description="Polar residues" evidence="4">
    <location>
        <begin position="302"/>
        <end position="315"/>
    </location>
</feature>
<dbReference type="AlphaFoldDB" id="A0A7N0ZZV3"/>
<feature type="region of interest" description="Disordered" evidence="4">
    <location>
        <begin position="718"/>
        <end position="774"/>
    </location>
</feature>
<evidence type="ECO:0000256" key="2">
    <source>
        <dbReference type="ARBA" id="ARBA00007267"/>
    </source>
</evidence>
<keyword evidence="3" id="KW-0539">Nucleus</keyword>
<feature type="region of interest" description="Disordered" evidence="4">
    <location>
        <begin position="123"/>
        <end position="153"/>
    </location>
</feature>
<evidence type="ECO:0000256" key="1">
    <source>
        <dbReference type="ARBA" id="ARBA00004123"/>
    </source>
</evidence>
<dbReference type="GO" id="GO:0005634">
    <property type="term" value="C:nucleus"/>
    <property type="evidence" value="ECO:0007669"/>
    <property type="project" value="UniProtKB-SubCell"/>
</dbReference>